<name>A0A0K8MIG5_9LACO</name>
<dbReference type="OrthoDB" id="9803892at2"/>
<feature type="domain" description="NAD(P)-binding" evidence="1">
    <location>
        <begin position="8"/>
        <end position="179"/>
    </location>
</feature>
<evidence type="ECO:0000313" key="3">
    <source>
        <dbReference type="Proteomes" id="UP000253891"/>
    </source>
</evidence>
<evidence type="ECO:0000313" key="2">
    <source>
        <dbReference type="EMBL" id="GAP00362.1"/>
    </source>
</evidence>
<proteinExistence type="predicted"/>
<dbReference type="AlphaFoldDB" id="A0A0K8MIG5"/>
<dbReference type="RefSeq" id="WP_061993661.1">
    <property type="nucleotide sequence ID" value="NZ_DF968005.1"/>
</dbReference>
<dbReference type="STRING" id="157463.GCA_001047075_01252"/>
<dbReference type="SUPFAM" id="SSF51735">
    <property type="entry name" value="NAD(P)-binding Rossmann-fold domains"/>
    <property type="match status" value="1"/>
</dbReference>
<accession>A0A0K8MIG5</accession>
<evidence type="ECO:0000259" key="1">
    <source>
        <dbReference type="Pfam" id="PF13460"/>
    </source>
</evidence>
<dbReference type="InterPro" id="IPR036291">
    <property type="entry name" value="NAD(P)-bd_dom_sf"/>
</dbReference>
<dbReference type="Pfam" id="PF13460">
    <property type="entry name" value="NAD_binding_10"/>
    <property type="match status" value="1"/>
</dbReference>
<dbReference type="EMBL" id="DF968005">
    <property type="protein sequence ID" value="GAP00362.1"/>
    <property type="molecule type" value="Genomic_DNA"/>
</dbReference>
<protein>
    <recommendedName>
        <fullName evidence="1">NAD(P)-binding domain-containing protein</fullName>
    </recommendedName>
</protein>
<reference evidence="2 3" key="1">
    <citation type="journal article" date="2015" name="BMC Genomics">
        <title>Comparative genomics of Fructobacillus spp. and Leuconostoc spp. reveals niche-specific evolution of Fructobacillus spp.</title>
        <authorList>
            <person name="Endo A."/>
            <person name="Tanizawa Y."/>
            <person name="Tanaka N."/>
            <person name="Maeno S."/>
            <person name="Kumar H."/>
            <person name="Shiwa Y."/>
            <person name="Okada S."/>
            <person name="Yoshikawa H."/>
            <person name="Dicks L."/>
            <person name="Nakagawa J."/>
            <person name="Arita M."/>
        </authorList>
    </citation>
    <scope>NUCLEOTIDE SEQUENCE [LARGE SCALE GENOMIC DNA]</scope>
    <source>
        <strain evidence="2 3">JCM 12225</strain>
    </source>
</reference>
<dbReference type="Gene3D" id="3.40.50.720">
    <property type="entry name" value="NAD(P)-binding Rossmann-like Domain"/>
    <property type="match status" value="1"/>
</dbReference>
<dbReference type="InterPro" id="IPR016040">
    <property type="entry name" value="NAD(P)-bd_dom"/>
</dbReference>
<sequence>MKKLLILGAGGQIPKFLVPMLQEQTDFDLTLFGSHAGDLPYQNVHKITGNASDPYQLVAALSDKDAVYMNFDNKEVTEKVVSVMQEKGVKRIIQAGVLGVYGEVTEPFATWNAQMLGRRVATGRGNEVLEDSNLEYTYMRMTWLYNGDRTDYVVSPKGEPFTGAQITRRAISQFVIDNLTGVRNDVQASVGLWEPGSEGLPKPSWY</sequence>
<keyword evidence="3" id="KW-1185">Reference proteome</keyword>
<organism evidence="2 3">
    <name type="scientific">Fructobacillus ficulneus</name>
    <dbReference type="NCBI Taxonomy" id="157463"/>
    <lineage>
        <taxon>Bacteria</taxon>
        <taxon>Bacillati</taxon>
        <taxon>Bacillota</taxon>
        <taxon>Bacilli</taxon>
        <taxon>Lactobacillales</taxon>
        <taxon>Lactobacillaceae</taxon>
        <taxon>Fructobacillus</taxon>
    </lineage>
</organism>
<gene>
    <name evidence="2" type="ORF">FFIC_283790</name>
</gene>
<dbReference type="Proteomes" id="UP000253891">
    <property type="component" value="Unassembled WGS sequence"/>
</dbReference>